<name>A0A8J4ATY4_9CHLO</name>
<keyword evidence="1" id="KW-0472">Membrane</keyword>
<organism evidence="2 3">
    <name type="scientific">Volvox africanus</name>
    <dbReference type="NCBI Taxonomy" id="51714"/>
    <lineage>
        <taxon>Eukaryota</taxon>
        <taxon>Viridiplantae</taxon>
        <taxon>Chlorophyta</taxon>
        <taxon>core chlorophytes</taxon>
        <taxon>Chlorophyceae</taxon>
        <taxon>CS clade</taxon>
        <taxon>Chlamydomonadales</taxon>
        <taxon>Volvocaceae</taxon>
        <taxon>Volvox</taxon>
    </lineage>
</organism>
<dbReference type="AlphaFoldDB" id="A0A8J4ATY4"/>
<evidence type="ECO:0000256" key="1">
    <source>
        <dbReference type="SAM" id="Phobius"/>
    </source>
</evidence>
<feature type="transmembrane region" description="Helical" evidence="1">
    <location>
        <begin position="189"/>
        <end position="209"/>
    </location>
</feature>
<protein>
    <submittedName>
        <fullName evidence="2">Uncharacterized protein</fullName>
    </submittedName>
</protein>
<feature type="transmembrane region" description="Helical" evidence="1">
    <location>
        <begin position="103"/>
        <end position="126"/>
    </location>
</feature>
<evidence type="ECO:0000313" key="2">
    <source>
        <dbReference type="EMBL" id="GIL47553.1"/>
    </source>
</evidence>
<sequence length="265" mass="28568">MLPATPLLTEPLSTKRLKCGGAVIRSSSSHIRGSYGTKPCGDERRPRWPSYVCKARFVENRELVVGDAVAMVNFCLYKQIASLVLAPDFAGWMAPVAFNWTRFGEFCGLTATLTGTWVAAGLLVGAYRTSATVDLPSALRIASLTWLLAMPVAAAQLVLATAVESRALVGDVDFASAMPLAASGIGEPFVTASGVLALMTLWRCVYSLYLDPFGFKGLGFRRQQFLRELYSFREALVMVTLMAGIGSVSLQVVQALDSLISRNSI</sequence>
<keyword evidence="1" id="KW-0812">Transmembrane</keyword>
<dbReference type="Proteomes" id="UP000747399">
    <property type="component" value="Unassembled WGS sequence"/>
</dbReference>
<proteinExistence type="predicted"/>
<feature type="transmembrane region" description="Helical" evidence="1">
    <location>
        <begin position="138"/>
        <end position="159"/>
    </location>
</feature>
<keyword evidence="1" id="KW-1133">Transmembrane helix</keyword>
<feature type="transmembrane region" description="Helical" evidence="1">
    <location>
        <begin position="230"/>
        <end position="253"/>
    </location>
</feature>
<keyword evidence="3" id="KW-1185">Reference proteome</keyword>
<accession>A0A8J4ATY4</accession>
<evidence type="ECO:0000313" key="3">
    <source>
        <dbReference type="Proteomes" id="UP000747399"/>
    </source>
</evidence>
<dbReference type="EMBL" id="BNCO01000004">
    <property type="protein sequence ID" value="GIL47553.1"/>
    <property type="molecule type" value="Genomic_DNA"/>
</dbReference>
<comment type="caution">
    <text evidence="2">The sequence shown here is derived from an EMBL/GenBank/DDBJ whole genome shotgun (WGS) entry which is preliminary data.</text>
</comment>
<reference evidence="2" key="1">
    <citation type="journal article" date="2021" name="Proc. Natl. Acad. Sci. U.S.A.">
        <title>Three genomes in the algal genus Volvox reveal the fate of a haploid sex-determining region after a transition to homothallism.</title>
        <authorList>
            <person name="Yamamoto K."/>
            <person name="Hamaji T."/>
            <person name="Kawai-Toyooka H."/>
            <person name="Matsuzaki R."/>
            <person name="Takahashi F."/>
            <person name="Nishimura Y."/>
            <person name="Kawachi M."/>
            <person name="Noguchi H."/>
            <person name="Minakuchi Y."/>
            <person name="Umen J.G."/>
            <person name="Toyoda A."/>
            <person name="Nozaki H."/>
        </authorList>
    </citation>
    <scope>NUCLEOTIDE SEQUENCE</scope>
    <source>
        <strain evidence="2">NIES-3780</strain>
    </source>
</reference>
<gene>
    <name evidence="2" type="ORF">Vafri_4346</name>
</gene>